<dbReference type="InterPro" id="IPR029056">
    <property type="entry name" value="Ribokinase-like"/>
</dbReference>
<dbReference type="InterPro" id="IPR050306">
    <property type="entry name" value="PfkB_Carbo_kinase"/>
</dbReference>
<accession>A0A1S8TWV6</accession>
<organism evidence="5 6">
    <name type="scientific">Clostridium puniceum</name>
    <dbReference type="NCBI Taxonomy" id="29367"/>
    <lineage>
        <taxon>Bacteria</taxon>
        <taxon>Bacillati</taxon>
        <taxon>Bacillota</taxon>
        <taxon>Clostridia</taxon>
        <taxon>Eubacteriales</taxon>
        <taxon>Clostridiaceae</taxon>
        <taxon>Clostridium</taxon>
    </lineage>
</organism>
<keyword evidence="3 5" id="KW-0418">Kinase</keyword>
<comment type="similarity">
    <text evidence="1">Belongs to the carbohydrate kinase PfkB family.</text>
</comment>
<dbReference type="PROSITE" id="PS00584">
    <property type="entry name" value="PFKB_KINASES_2"/>
    <property type="match status" value="1"/>
</dbReference>
<gene>
    <name evidence="5" type="primary">kdgK_1</name>
    <name evidence="5" type="ORF">CLPUN_03920</name>
</gene>
<proteinExistence type="inferred from homology"/>
<dbReference type="AlphaFoldDB" id="A0A1S8TWV6"/>
<dbReference type="Gene3D" id="3.40.1190.20">
    <property type="match status" value="1"/>
</dbReference>
<dbReference type="Pfam" id="PF00294">
    <property type="entry name" value="PfkB"/>
    <property type="match status" value="1"/>
</dbReference>
<dbReference type="EMBL" id="LZZM01000022">
    <property type="protein sequence ID" value="OOM82253.1"/>
    <property type="molecule type" value="Genomic_DNA"/>
</dbReference>
<evidence type="ECO:0000256" key="2">
    <source>
        <dbReference type="ARBA" id="ARBA00022679"/>
    </source>
</evidence>
<dbReference type="PANTHER" id="PTHR43085">
    <property type="entry name" value="HEXOKINASE FAMILY MEMBER"/>
    <property type="match status" value="1"/>
</dbReference>
<dbReference type="EC" id="2.7.1.45" evidence="5"/>
<dbReference type="InterPro" id="IPR011611">
    <property type="entry name" value="PfkB_dom"/>
</dbReference>
<dbReference type="InterPro" id="IPR002173">
    <property type="entry name" value="Carboh/pur_kinase_PfkB_CS"/>
</dbReference>
<evidence type="ECO:0000256" key="3">
    <source>
        <dbReference type="ARBA" id="ARBA00022777"/>
    </source>
</evidence>
<keyword evidence="6" id="KW-1185">Reference proteome</keyword>
<protein>
    <submittedName>
        <fullName evidence="5">2-dehydro-3-deoxygluconokinase</fullName>
        <ecNumber evidence="5">2.7.1.45</ecNumber>
    </submittedName>
</protein>
<dbReference type="GO" id="GO:0008673">
    <property type="term" value="F:2-dehydro-3-deoxygluconokinase activity"/>
    <property type="evidence" value="ECO:0007669"/>
    <property type="project" value="UniProtKB-EC"/>
</dbReference>
<dbReference type="STRING" id="29367.CLPUN_03920"/>
<name>A0A1S8TWV6_9CLOT</name>
<comment type="caution">
    <text evidence="5">The sequence shown here is derived from an EMBL/GenBank/DDBJ whole genome shotgun (WGS) entry which is preliminary data.</text>
</comment>
<feature type="domain" description="Carbohydrate kinase PfkB" evidence="4">
    <location>
        <begin position="10"/>
        <end position="305"/>
    </location>
</feature>
<evidence type="ECO:0000313" key="6">
    <source>
        <dbReference type="Proteomes" id="UP000190890"/>
    </source>
</evidence>
<dbReference type="CDD" id="cd01166">
    <property type="entry name" value="KdgK"/>
    <property type="match status" value="1"/>
</dbReference>
<dbReference type="Proteomes" id="UP000190890">
    <property type="component" value="Unassembled WGS sequence"/>
</dbReference>
<sequence length="322" mass="35235">MESGVLFMDVITIGDAMIAMCPVKKGPIIFSDTFERKIGGAELNVAIGCSRLGLKAGWISRLGNDDFGKYILKTVRGEGIDTSEVKFVDGYPTSVYFREVLADGSSRSFYYREKSPTSTMKCKDLNEDYFKEAKILHITGVFPSITKNNQDIILEAVKLAKKHNLTVSFDPNIRLKMWTKEEAKSYIEKILPDVNVILIGDEEIEILLGETTIEAAIETFHGYGIEKVVVKKGAKGALGSDGKNVYEVEAIKPKALVDTVGAGDGFAAGFLTELVKGKSLEECVRFANAVGSLVVGVEGDNEGLPYYDDVLVHLGQAKKVER</sequence>
<evidence type="ECO:0000259" key="4">
    <source>
        <dbReference type="Pfam" id="PF00294"/>
    </source>
</evidence>
<dbReference type="PANTHER" id="PTHR43085:SF57">
    <property type="entry name" value="CARBOHYDRATE KINASE PFKB DOMAIN-CONTAINING PROTEIN"/>
    <property type="match status" value="1"/>
</dbReference>
<evidence type="ECO:0000256" key="1">
    <source>
        <dbReference type="ARBA" id="ARBA00010688"/>
    </source>
</evidence>
<reference evidence="5 6" key="1">
    <citation type="submission" date="2016-05" db="EMBL/GenBank/DDBJ databases">
        <title>Microbial solvent formation.</title>
        <authorList>
            <person name="Poehlein A."/>
            <person name="Montoya Solano J.D."/>
            <person name="Flitsch S."/>
            <person name="Krabben P."/>
            <person name="Duerre P."/>
            <person name="Daniel R."/>
        </authorList>
    </citation>
    <scope>NUCLEOTIDE SEQUENCE [LARGE SCALE GENOMIC DNA]</scope>
    <source>
        <strain evidence="5 6">DSM 2619</strain>
    </source>
</reference>
<keyword evidence="2 5" id="KW-0808">Transferase</keyword>
<dbReference type="SUPFAM" id="SSF53613">
    <property type="entry name" value="Ribokinase-like"/>
    <property type="match status" value="1"/>
</dbReference>
<evidence type="ECO:0000313" key="5">
    <source>
        <dbReference type="EMBL" id="OOM82253.1"/>
    </source>
</evidence>